<protein>
    <submittedName>
        <fullName evidence="1">Uncharacterized protein</fullName>
    </submittedName>
</protein>
<keyword evidence="2" id="KW-1185">Reference proteome</keyword>
<gene>
    <name evidence="1" type="ORF">VFPPC_16603</name>
</gene>
<dbReference type="KEGG" id="pchm:VFPPC_16603"/>
<dbReference type="EMBL" id="LSBJ02000007">
    <property type="protein sequence ID" value="OAQ62086.1"/>
    <property type="molecule type" value="Genomic_DNA"/>
</dbReference>
<proteinExistence type="predicted"/>
<evidence type="ECO:0000313" key="2">
    <source>
        <dbReference type="Proteomes" id="UP000078397"/>
    </source>
</evidence>
<name>A0A179F9F6_METCM</name>
<dbReference type="GeneID" id="28858350"/>
<reference evidence="1 2" key="1">
    <citation type="journal article" date="2016" name="PLoS Pathog.">
        <title>Biosynthesis of antibiotic leucinostatins in bio-control fungus Purpureocillium lilacinum and their inhibition on phytophthora revealed by genome mining.</title>
        <authorList>
            <person name="Wang G."/>
            <person name="Liu Z."/>
            <person name="Lin R."/>
            <person name="Li E."/>
            <person name="Mao Z."/>
            <person name="Ling J."/>
            <person name="Yang Y."/>
            <person name="Yin W.B."/>
            <person name="Xie B."/>
        </authorList>
    </citation>
    <scope>NUCLEOTIDE SEQUENCE [LARGE SCALE GENOMIC DNA]</scope>
    <source>
        <strain evidence="1">170</strain>
    </source>
</reference>
<sequence length="145" mass="16484">MNDDGCMCLMVHGSAVQYGWRLWRFRAENINPPFPFVGASQHLAMLKVGKVLLEGNSAAIPTEMRHRLGNYWRVHNALIDGQGHQLAQFRSHHVVWCKDPRTARARASEAELSFSAPGFSPIPMEGGEKKTRNQNETETWMLWPL</sequence>
<comment type="caution">
    <text evidence="1">The sequence shown here is derived from an EMBL/GenBank/DDBJ whole genome shotgun (WGS) entry which is preliminary data.</text>
</comment>
<evidence type="ECO:0000313" key="1">
    <source>
        <dbReference type="EMBL" id="OAQ62086.1"/>
    </source>
</evidence>
<dbReference type="RefSeq" id="XP_018139790.1">
    <property type="nucleotide sequence ID" value="XM_018294356.1"/>
</dbReference>
<accession>A0A179F9F6</accession>
<dbReference type="Proteomes" id="UP000078397">
    <property type="component" value="Unassembled WGS sequence"/>
</dbReference>
<dbReference type="AlphaFoldDB" id="A0A179F9F6"/>
<organism evidence="1 2">
    <name type="scientific">Pochonia chlamydosporia 170</name>
    <dbReference type="NCBI Taxonomy" id="1380566"/>
    <lineage>
        <taxon>Eukaryota</taxon>
        <taxon>Fungi</taxon>
        <taxon>Dikarya</taxon>
        <taxon>Ascomycota</taxon>
        <taxon>Pezizomycotina</taxon>
        <taxon>Sordariomycetes</taxon>
        <taxon>Hypocreomycetidae</taxon>
        <taxon>Hypocreales</taxon>
        <taxon>Clavicipitaceae</taxon>
        <taxon>Pochonia</taxon>
    </lineage>
</organism>